<accession>A0AAV7LNR1</accession>
<proteinExistence type="predicted"/>
<sequence>MATCAVAAVSTWGMKDRAANPFELPESKGQSELTRVPEKTEKEKRTDGEGGERSGRSRSAEERGGTTDTAACKEQGCERRREPEECPEVSAASTVAQEAHREASSHASGEAWHTQVRPETGLWLSGRLGG</sequence>
<name>A0AAV7LNR1_PLEWA</name>
<evidence type="ECO:0000313" key="3">
    <source>
        <dbReference type="Proteomes" id="UP001066276"/>
    </source>
</evidence>
<keyword evidence="3" id="KW-1185">Reference proteome</keyword>
<dbReference type="EMBL" id="JANPWB010000015">
    <property type="protein sequence ID" value="KAJ1093201.1"/>
    <property type="molecule type" value="Genomic_DNA"/>
</dbReference>
<feature type="region of interest" description="Disordered" evidence="1">
    <location>
        <begin position="1"/>
        <end position="130"/>
    </location>
</feature>
<reference evidence="2" key="1">
    <citation type="journal article" date="2022" name="bioRxiv">
        <title>Sequencing and chromosome-scale assembly of the giantPleurodeles waltlgenome.</title>
        <authorList>
            <person name="Brown T."/>
            <person name="Elewa A."/>
            <person name="Iarovenko S."/>
            <person name="Subramanian E."/>
            <person name="Araus A.J."/>
            <person name="Petzold A."/>
            <person name="Susuki M."/>
            <person name="Suzuki K.-i.T."/>
            <person name="Hayashi T."/>
            <person name="Toyoda A."/>
            <person name="Oliveira C."/>
            <person name="Osipova E."/>
            <person name="Leigh N.D."/>
            <person name="Simon A."/>
            <person name="Yun M.H."/>
        </authorList>
    </citation>
    <scope>NUCLEOTIDE SEQUENCE</scope>
    <source>
        <strain evidence="2">20211129_DDA</strain>
        <tissue evidence="2">Liver</tissue>
    </source>
</reference>
<feature type="compositionally biased region" description="Basic and acidic residues" evidence="1">
    <location>
        <begin position="35"/>
        <end position="65"/>
    </location>
</feature>
<comment type="caution">
    <text evidence="2">The sequence shown here is derived from an EMBL/GenBank/DDBJ whole genome shotgun (WGS) entry which is preliminary data.</text>
</comment>
<protein>
    <submittedName>
        <fullName evidence="2">Uncharacterized protein</fullName>
    </submittedName>
</protein>
<dbReference type="AlphaFoldDB" id="A0AAV7LNR1"/>
<evidence type="ECO:0000256" key="1">
    <source>
        <dbReference type="SAM" id="MobiDB-lite"/>
    </source>
</evidence>
<gene>
    <name evidence="2" type="ORF">NDU88_006308</name>
</gene>
<feature type="compositionally biased region" description="Basic and acidic residues" evidence="1">
    <location>
        <begin position="75"/>
        <end position="84"/>
    </location>
</feature>
<organism evidence="2 3">
    <name type="scientific">Pleurodeles waltl</name>
    <name type="common">Iberian ribbed newt</name>
    <dbReference type="NCBI Taxonomy" id="8319"/>
    <lineage>
        <taxon>Eukaryota</taxon>
        <taxon>Metazoa</taxon>
        <taxon>Chordata</taxon>
        <taxon>Craniata</taxon>
        <taxon>Vertebrata</taxon>
        <taxon>Euteleostomi</taxon>
        <taxon>Amphibia</taxon>
        <taxon>Batrachia</taxon>
        <taxon>Caudata</taxon>
        <taxon>Salamandroidea</taxon>
        <taxon>Salamandridae</taxon>
        <taxon>Pleurodelinae</taxon>
        <taxon>Pleurodeles</taxon>
    </lineage>
</organism>
<dbReference type="Proteomes" id="UP001066276">
    <property type="component" value="Chromosome 11"/>
</dbReference>
<evidence type="ECO:0000313" key="2">
    <source>
        <dbReference type="EMBL" id="KAJ1093201.1"/>
    </source>
</evidence>